<comment type="caution">
    <text evidence="1">The sequence shown here is derived from an EMBL/GenBank/DDBJ whole genome shotgun (WGS) entry which is preliminary data.</text>
</comment>
<dbReference type="AlphaFoldDB" id="A0A813XH86"/>
<evidence type="ECO:0000313" key="2">
    <source>
        <dbReference type="EMBL" id="CAF4099528.1"/>
    </source>
</evidence>
<reference evidence="1" key="1">
    <citation type="submission" date="2021-02" db="EMBL/GenBank/DDBJ databases">
        <authorList>
            <person name="Nowell W R."/>
        </authorList>
    </citation>
    <scope>NUCLEOTIDE SEQUENCE</scope>
</reference>
<name>A0A813XH86_9BILA</name>
<dbReference type="EMBL" id="CAJNOG010000059">
    <property type="protein sequence ID" value="CAF0864803.1"/>
    <property type="molecule type" value="Genomic_DNA"/>
</dbReference>
<organism evidence="1 3">
    <name type="scientific">Adineta steineri</name>
    <dbReference type="NCBI Taxonomy" id="433720"/>
    <lineage>
        <taxon>Eukaryota</taxon>
        <taxon>Metazoa</taxon>
        <taxon>Spiralia</taxon>
        <taxon>Gnathifera</taxon>
        <taxon>Rotifera</taxon>
        <taxon>Eurotatoria</taxon>
        <taxon>Bdelloidea</taxon>
        <taxon>Adinetida</taxon>
        <taxon>Adinetidae</taxon>
        <taxon>Adineta</taxon>
    </lineage>
</organism>
<dbReference type="Proteomes" id="UP000663844">
    <property type="component" value="Unassembled WGS sequence"/>
</dbReference>
<sequence length="148" mass="17461">MNCSQLIVWLDDNANDPVSSFRTKLSQDQQQCVKIFTEINECITFLENHVNETIFFILSGSIGSKVVPLIYDFDYIHQIYLFCGSISSHTSWAIDFTDKMLMFEHENDLLQRLFKEIETYLRQQAEQYLKQANFYKERSQVYKQEACG</sequence>
<evidence type="ECO:0000313" key="3">
    <source>
        <dbReference type="Proteomes" id="UP000663845"/>
    </source>
</evidence>
<accession>A0A813XH86</accession>
<gene>
    <name evidence="1" type="ORF">JYZ213_LOCUS8628</name>
    <name evidence="2" type="ORF">OXD698_LOCUS35348</name>
</gene>
<protein>
    <submittedName>
        <fullName evidence="1">Uncharacterized protein</fullName>
    </submittedName>
</protein>
<dbReference type="EMBL" id="CAJOAZ010005428">
    <property type="protein sequence ID" value="CAF4099528.1"/>
    <property type="molecule type" value="Genomic_DNA"/>
</dbReference>
<proteinExistence type="predicted"/>
<evidence type="ECO:0000313" key="1">
    <source>
        <dbReference type="EMBL" id="CAF0864803.1"/>
    </source>
</evidence>
<dbReference type="Proteomes" id="UP000663845">
    <property type="component" value="Unassembled WGS sequence"/>
</dbReference>